<keyword evidence="1" id="KW-1133">Transmembrane helix</keyword>
<dbReference type="RefSeq" id="WP_119440288.1">
    <property type="nucleotide sequence ID" value="NZ_QWGR01000024.1"/>
</dbReference>
<dbReference type="AlphaFoldDB" id="A0A399SRG0"/>
<feature type="transmembrane region" description="Helical" evidence="1">
    <location>
        <begin position="6"/>
        <end position="21"/>
    </location>
</feature>
<feature type="transmembrane region" description="Helical" evidence="1">
    <location>
        <begin position="117"/>
        <end position="137"/>
    </location>
</feature>
<organism evidence="2 3">
    <name type="scientific">Maribellus luteus</name>
    <dbReference type="NCBI Taxonomy" id="2305463"/>
    <lineage>
        <taxon>Bacteria</taxon>
        <taxon>Pseudomonadati</taxon>
        <taxon>Bacteroidota</taxon>
        <taxon>Bacteroidia</taxon>
        <taxon>Marinilabiliales</taxon>
        <taxon>Prolixibacteraceae</taxon>
        <taxon>Maribellus</taxon>
    </lineage>
</organism>
<feature type="transmembrane region" description="Helical" evidence="1">
    <location>
        <begin position="33"/>
        <end position="48"/>
    </location>
</feature>
<dbReference type="Proteomes" id="UP000265926">
    <property type="component" value="Unassembled WGS sequence"/>
</dbReference>
<sequence length="138" mass="16189">MKLEAIIFISPLLINFILLFARKKKWTRTKAKWLFVIVLFVIGLVAFQNPNYFDFRIPRIVSWSIMTPLIFSILDFLIMRLSYSIQNRDLYLWVRGSEDIDNSRFSGGNHVRGSDRVLSLILLFSVILLPFVGMLIFK</sequence>
<accession>A0A399SRG0</accession>
<evidence type="ECO:0000313" key="3">
    <source>
        <dbReference type="Proteomes" id="UP000265926"/>
    </source>
</evidence>
<comment type="caution">
    <text evidence="2">The sequence shown here is derived from an EMBL/GenBank/DDBJ whole genome shotgun (WGS) entry which is preliminary data.</text>
</comment>
<evidence type="ECO:0000313" key="2">
    <source>
        <dbReference type="EMBL" id="RIJ45479.1"/>
    </source>
</evidence>
<protein>
    <submittedName>
        <fullName evidence="2">Uncharacterized protein</fullName>
    </submittedName>
</protein>
<proteinExistence type="predicted"/>
<evidence type="ECO:0000256" key="1">
    <source>
        <dbReference type="SAM" id="Phobius"/>
    </source>
</evidence>
<keyword evidence="1" id="KW-0472">Membrane</keyword>
<feature type="transmembrane region" description="Helical" evidence="1">
    <location>
        <begin position="60"/>
        <end position="78"/>
    </location>
</feature>
<name>A0A399SRG0_9BACT</name>
<reference evidence="2 3" key="1">
    <citation type="submission" date="2018-08" db="EMBL/GenBank/DDBJ databases">
        <title>Pallidiluteibacterium maritimus gen. nov., sp. nov., isolated from coastal sediment.</title>
        <authorList>
            <person name="Zhou L.Y."/>
        </authorList>
    </citation>
    <scope>NUCLEOTIDE SEQUENCE [LARGE SCALE GENOMIC DNA]</scope>
    <source>
        <strain evidence="2 3">XSD2</strain>
    </source>
</reference>
<gene>
    <name evidence="2" type="ORF">D1614_22650</name>
</gene>
<keyword evidence="3" id="KW-1185">Reference proteome</keyword>
<dbReference type="EMBL" id="QWGR01000024">
    <property type="protein sequence ID" value="RIJ45479.1"/>
    <property type="molecule type" value="Genomic_DNA"/>
</dbReference>
<keyword evidence="1" id="KW-0812">Transmembrane</keyword>